<organism evidence="1">
    <name type="scientific">Bellilinea caldifistulae</name>
    <dbReference type="NCBI Taxonomy" id="360411"/>
    <lineage>
        <taxon>Bacteria</taxon>
        <taxon>Bacillati</taxon>
        <taxon>Chloroflexota</taxon>
        <taxon>Anaerolineae</taxon>
        <taxon>Anaerolineales</taxon>
        <taxon>Anaerolineaceae</taxon>
        <taxon>Bellilinea</taxon>
    </lineage>
</organism>
<evidence type="ECO:0008006" key="2">
    <source>
        <dbReference type="Google" id="ProtNLM"/>
    </source>
</evidence>
<dbReference type="EMBL" id="DSXR01000040">
    <property type="protein sequence ID" value="HGS86594.1"/>
    <property type="molecule type" value="Genomic_DNA"/>
</dbReference>
<comment type="caution">
    <text evidence="1">The sequence shown here is derived from an EMBL/GenBank/DDBJ whole genome shotgun (WGS) entry which is preliminary data.</text>
</comment>
<name>A0A7C4Q7X3_9CHLR</name>
<gene>
    <name evidence="1" type="ORF">ENT17_03145</name>
</gene>
<dbReference type="AlphaFoldDB" id="A0A7C4Q7X3"/>
<reference evidence="1" key="1">
    <citation type="journal article" date="2020" name="mSystems">
        <title>Genome- and Community-Level Interaction Insights into Carbon Utilization and Element Cycling Functions of Hydrothermarchaeota in Hydrothermal Sediment.</title>
        <authorList>
            <person name="Zhou Z."/>
            <person name="Liu Y."/>
            <person name="Xu W."/>
            <person name="Pan J."/>
            <person name="Luo Z.H."/>
            <person name="Li M."/>
        </authorList>
    </citation>
    <scope>NUCLEOTIDE SEQUENCE [LARGE SCALE GENOMIC DNA]</scope>
    <source>
        <strain evidence="1">SpSt-556</strain>
    </source>
</reference>
<sequence length="227" mass="24813">MATNEISDGRTPTRLLTAPYPVPYYAQIASPWLAFAFFEKRMPAWLDPHWAESGAFSLEDYVYWTNRACGAACVKMAVEALDGPKRSLLEWARQGAALGGYLSEKREDGSSLERGWLHRTLAEMIQAEGFFAEARRLTPDEFVPALSEGGMIIASVSHEIGTSRAITKRGGHLVLVFGAELADDQLQAVILHNPSGRSPALQAAARIPLERFAAAYTGRGIVVKPLP</sequence>
<dbReference type="Gene3D" id="3.90.70.10">
    <property type="entry name" value="Cysteine proteinases"/>
    <property type="match status" value="1"/>
</dbReference>
<proteinExistence type="predicted"/>
<evidence type="ECO:0000313" key="1">
    <source>
        <dbReference type="EMBL" id="HGS86594.1"/>
    </source>
</evidence>
<accession>A0A7C4Q7X3</accession>
<protein>
    <recommendedName>
        <fullName evidence="2">Peptidase C39-like domain-containing protein</fullName>
    </recommendedName>
</protein>